<evidence type="ECO:0000313" key="2">
    <source>
        <dbReference type="EMBL" id="EED19163.1"/>
    </source>
</evidence>
<evidence type="ECO:0000313" key="3">
    <source>
        <dbReference type="Proteomes" id="UP000001745"/>
    </source>
</evidence>
<dbReference type="OMA" id="HLTHEYI"/>
<dbReference type="PhylomeDB" id="B8M4G8"/>
<organism evidence="2 3">
    <name type="scientific">Talaromyces stipitatus (strain ATCC 10500 / CBS 375.48 / QM 6759 / NRRL 1006)</name>
    <name type="common">Penicillium stipitatum</name>
    <dbReference type="NCBI Taxonomy" id="441959"/>
    <lineage>
        <taxon>Eukaryota</taxon>
        <taxon>Fungi</taxon>
        <taxon>Dikarya</taxon>
        <taxon>Ascomycota</taxon>
        <taxon>Pezizomycotina</taxon>
        <taxon>Eurotiomycetes</taxon>
        <taxon>Eurotiomycetidae</taxon>
        <taxon>Eurotiales</taxon>
        <taxon>Trichocomaceae</taxon>
        <taxon>Talaromyces</taxon>
        <taxon>Talaromyces sect. Talaromyces</taxon>
    </lineage>
</organism>
<gene>
    <name evidence="2" type="ORF">TSTA_024850</name>
</gene>
<accession>B8M4G8</accession>
<protein>
    <submittedName>
        <fullName evidence="2">Uncharacterized protein</fullName>
    </submittedName>
</protein>
<dbReference type="OrthoDB" id="3553547at2759"/>
<dbReference type="VEuPathDB" id="FungiDB:TSTA_024850"/>
<dbReference type="GeneID" id="8106702"/>
<dbReference type="Proteomes" id="UP000001745">
    <property type="component" value="Unassembled WGS sequence"/>
</dbReference>
<dbReference type="InParanoid" id="B8M4G8"/>
<proteinExistence type="predicted"/>
<reference evidence="3" key="1">
    <citation type="journal article" date="2015" name="Genome Announc.">
        <title>Genome sequence of the AIDS-associated pathogen Penicillium marneffei (ATCC18224) and its near taxonomic relative Talaromyces stipitatus (ATCC10500).</title>
        <authorList>
            <person name="Nierman W.C."/>
            <person name="Fedorova-Abrams N.D."/>
            <person name="Andrianopoulos A."/>
        </authorList>
    </citation>
    <scope>NUCLEOTIDE SEQUENCE [LARGE SCALE GENOMIC DNA]</scope>
    <source>
        <strain evidence="3">ATCC 10500 / CBS 375.48 / QM 6759 / NRRL 1006</strain>
    </source>
</reference>
<dbReference type="RefSeq" id="XP_002479597.1">
    <property type="nucleotide sequence ID" value="XM_002479552.1"/>
</dbReference>
<dbReference type="HOGENOM" id="CLU_669356_0_0_1"/>
<name>B8M4G8_TALSN</name>
<dbReference type="AlphaFoldDB" id="B8M4G8"/>
<dbReference type="STRING" id="441959.B8M4G8"/>
<evidence type="ECO:0000256" key="1">
    <source>
        <dbReference type="SAM" id="MobiDB-lite"/>
    </source>
</evidence>
<keyword evidence="3" id="KW-1185">Reference proteome</keyword>
<sequence>MNTLRRCHSAPLDIQSLGRLDSGFQLSVSTRRQKGTKSLRLPSISSERLRTGQYPNSEKLLTTLEPISPLFSDSQQVLAGLDVPDPDSSEREISFQIEEGIIHEFSDNKPSKRETTIQNGEGFADTNSQSRPPKRISDAIQLVINDQQKVSGMRVQLAEMRSSLDESRNLQIYQWTNALKELKSILSNAPGEKGNDSDEYLIRENEYQNFQRRLEAEESSLQRRETYVAELLREFSSRSRMTESYINNPNNKKVSNVHQGPWAMTGNDADANIISAQMEAHPLIGKYLSALGDVRMYEERLAELSLEHAEIAGREASFALVDRSLDEESQEFLANYESEYLELERIIADKMDAAVSLREQCEKEGIPIPSMIDEFDTELDFDIRQALPQERDLLWISELDEENTFYELAQSKDFNIYNFINTWIFHQLRHSTSQIYRYKSNPRLQGLKIDEDSLSEWAMRLWFQDGNAKMASPLRSPEASE</sequence>
<feature type="region of interest" description="Disordered" evidence="1">
    <location>
        <begin position="109"/>
        <end position="133"/>
    </location>
</feature>
<dbReference type="EMBL" id="EQ962654">
    <property type="protein sequence ID" value="EED19163.1"/>
    <property type="molecule type" value="Genomic_DNA"/>
</dbReference>
<dbReference type="eggNOG" id="ENOG502QQEE">
    <property type="taxonomic scope" value="Eukaryota"/>
</dbReference>